<dbReference type="InterPro" id="IPR012423">
    <property type="entry name" value="Eaf7/MRGBP"/>
</dbReference>
<dbReference type="HOGENOM" id="CLU_676569_0_0_1"/>
<feature type="compositionally biased region" description="Basic and acidic residues" evidence="1">
    <location>
        <begin position="38"/>
        <end position="54"/>
    </location>
</feature>
<dbReference type="EMBL" id="GL379786">
    <property type="protein sequence ID" value="EGT30154.1"/>
    <property type="molecule type" value="Genomic_DNA"/>
</dbReference>
<dbReference type="eggNOG" id="KOG4051">
    <property type="taxonomic scope" value="Eukaryota"/>
</dbReference>
<dbReference type="OrthoDB" id="5595141at2759"/>
<dbReference type="PANTHER" id="PTHR45532:SF1">
    <property type="entry name" value="WD REPEAT-CONTAINING PROTEIN 97"/>
    <property type="match status" value="1"/>
</dbReference>
<evidence type="ECO:0000313" key="3">
    <source>
        <dbReference type="Proteomes" id="UP000008068"/>
    </source>
</evidence>
<feature type="region of interest" description="Disordered" evidence="1">
    <location>
        <begin position="30"/>
        <end position="118"/>
    </location>
</feature>
<dbReference type="GO" id="GO:0006355">
    <property type="term" value="P:regulation of DNA-templated transcription"/>
    <property type="evidence" value="ECO:0007669"/>
    <property type="project" value="InterPro"/>
</dbReference>
<feature type="compositionally biased region" description="Low complexity" evidence="1">
    <location>
        <begin position="68"/>
        <end position="115"/>
    </location>
</feature>
<evidence type="ECO:0000256" key="1">
    <source>
        <dbReference type="SAM" id="MobiDB-lite"/>
    </source>
</evidence>
<protein>
    <submittedName>
        <fullName evidence="2">Uncharacterized protein</fullName>
    </submittedName>
</protein>
<dbReference type="Pfam" id="PF07904">
    <property type="entry name" value="Eaf7"/>
    <property type="match status" value="1"/>
</dbReference>
<sequence>MSSFQERRLREMSHTLFFCSVQEAAKKTPLHLMFTEEDERKEQEEEERQRKIIEEELANLKGAEKGTTEQGTSEQGTSEQSTSEQSTSEQSTSEQSTSEQGTSQQGTSQQGTSSQLVPKKKEPAFFTWREIFDVPPTWCTLSECRLSMLVCKNKPAGCHKQWRLLIIHECMLQIFDDENEQSAIYIDDKWKDQYLATIAARKEGKDPILRSYPPKYKFRPTYEDIWAKLKTWFGFEVCDDNEPVPHQFAHFADFDPFGNADPQKFLLYGKVALEEDFDEEKEIIQKKRNEEEEMDDEEMEEEMEDEEEDEMEGEEQEEEEIEEKEEAEGEEEEGGEEVEEDEKKEEDQDGEEEEAVEGEEDQDMEKEAEGNQEEEKEETREMEEEEGHKEEEQDAEIAAGLEKESDD</sequence>
<dbReference type="GO" id="GO:0005634">
    <property type="term" value="C:nucleus"/>
    <property type="evidence" value="ECO:0007669"/>
    <property type="project" value="InterPro"/>
</dbReference>
<feature type="region of interest" description="Disordered" evidence="1">
    <location>
        <begin position="285"/>
        <end position="407"/>
    </location>
</feature>
<feature type="compositionally biased region" description="Acidic residues" evidence="1">
    <location>
        <begin position="291"/>
        <end position="385"/>
    </location>
</feature>
<dbReference type="GO" id="GO:0043189">
    <property type="term" value="C:H4/H2A histone acetyltransferase complex"/>
    <property type="evidence" value="ECO:0007669"/>
    <property type="project" value="InterPro"/>
</dbReference>
<dbReference type="AlphaFoldDB" id="G0M8P4"/>
<evidence type="ECO:0000313" key="2">
    <source>
        <dbReference type="EMBL" id="EGT30154.1"/>
    </source>
</evidence>
<dbReference type="STRING" id="135651.G0M8P4"/>
<keyword evidence="3" id="KW-1185">Reference proteome</keyword>
<dbReference type="InParanoid" id="G0M8P4"/>
<organism evidence="3">
    <name type="scientific">Caenorhabditis brenneri</name>
    <name type="common">Nematode worm</name>
    <dbReference type="NCBI Taxonomy" id="135651"/>
    <lineage>
        <taxon>Eukaryota</taxon>
        <taxon>Metazoa</taxon>
        <taxon>Ecdysozoa</taxon>
        <taxon>Nematoda</taxon>
        <taxon>Chromadorea</taxon>
        <taxon>Rhabditida</taxon>
        <taxon>Rhabditina</taxon>
        <taxon>Rhabditomorpha</taxon>
        <taxon>Rhabditoidea</taxon>
        <taxon>Rhabditidae</taxon>
        <taxon>Peloderinae</taxon>
        <taxon>Caenorhabditis</taxon>
    </lineage>
</organism>
<accession>G0M8P4</accession>
<proteinExistence type="predicted"/>
<reference evidence="3" key="1">
    <citation type="submission" date="2011-07" db="EMBL/GenBank/DDBJ databases">
        <authorList>
            <consortium name="Caenorhabditis brenneri Sequencing and Analysis Consortium"/>
            <person name="Wilson R.K."/>
        </authorList>
    </citation>
    <scope>NUCLEOTIDE SEQUENCE [LARGE SCALE GENOMIC DNA]</scope>
    <source>
        <strain evidence="3">PB2801</strain>
    </source>
</reference>
<name>G0M8P4_CAEBE</name>
<gene>
    <name evidence="2" type="ORF">CAEBREN_15433</name>
</gene>
<dbReference type="Proteomes" id="UP000008068">
    <property type="component" value="Unassembled WGS sequence"/>
</dbReference>
<dbReference type="PANTHER" id="PTHR45532">
    <property type="entry name" value="WD REPEAT-CONTAINING PROTEIN 97"/>
    <property type="match status" value="1"/>
</dbReference>